<accession>A0A0F9HMF9</accession>
<reference evidence="1" key="1">
    <citation type="journal article" date="2015" name="Nature">
        <title>Complex archaea that bridge the gap between prokaryotes and eukaryotes.</title>
        <authorList>
            <person name="Spang A."/>
            <person name="Saw J.H."/>
            <person name="Jorgensen S.L."/>
            <person name="Zaremba-Niedzwiedzka K."/>
            <person name="Martijn J."/>
            <person name="Lind A.E."/>
            <person name="van Eijk R."/>
            <person name="Schleper C."/>
            <person name="Guy L."/>
            <person name="Ettema T.J."/>
        </authorList>
    </citation>
    <scope>NUCLEOTIDE SEQUENCE</scope>
</reference>
<sequence length="23" mass="2575">TGIGFLGDTFEGVMRAAEYLRRD</sequence>
<proteinExistence type="predicted"/>
<name>A0A0F9HMF9_9ZZZZ</name>
<comment type="caution">
    <text evidence="1">The sequence shown here is derived from an EMBL/GenBank/DDBJ whole genome shotgun (WGS) entry which is preliminary data.</text>
</comment>
<dbReference type="EMBL" id="LAZR01014662">
    <property type="protein sequence ID" value="KKM16491.1"/>
    <property type="molecule type" value="Genomic_DNA"/>
</dbReference>
<dbReference type="AlphaFoldDB" id="A0A0F9HMF9"/>
<gene>
    <name evidence="1" type="ORF">LCGC14_1685260</name>
</gene>
<organism evidence="1">
    <name type="scientific">marine sediment metagenome</name>
    <dbReference type="NCBI Taxonomy" id="412755"/>
    <lineage>
        <taxon>unclassified sequences</taxon>
        <taxon>metagenomes</taxon>
        <taxon>ecological metagenomes</taxon>
    </lineage>
</organism>
<evidence type="ECO:0000313" key="1">
    <source>
        <dbReference type="EMBL" id="KKM16491.1"/>
    </source>
</evidence>
<protein>
    <submittedName>
        <fullName evidence="1">Uncharacterized protein</fullName>
    </submittedName>
</protein>
<feature type="non-terminal residue" evidence="1">
    <location>
        <position position="1"/>
    </location>
</feature>